<dbReference type="Pfam" id="PF13673">
    <property type="entry name" value="Acetyltransf_10"/>
    <property type="match status" value="1"/>
</dbReference>
<reference evidence="3 4" key="1">
    <citation type="journal article" date="2014" name="Genome Announc.">
        <title>Draft Genome Sequence of Kocuria palustris PEL.</title>
        <authorList>
            <person name="Sharma G."/>
            <person name="Khatri I."/>
            <person name="Subramanian S."/>
        </authorList>
    </citation>
    <scope>NUCLEOTIDE SEQUENCE [LARGE SCALE GENOMIC DNA]</scope>
    <source>
        <strain evidence="3 4">PEL</strain>
    </source>
</reference>
<proteinExistence type="predicted"/>
<dbReference type="Gene3D" id="3.40.630.30">
    <property type="match status" value="1"/>
</dbReference>
<organism evidence="3 4">
    <name type="scientific">Kocuria palustris PEL</name>
    <dbReference type="NCBI Taxonomy" id="1236550"/>
    <lineage>
        <taxon>Bacteria</taxon>
        <taxon>Bacillati</taxon>
        <taxon>Actinomycetota</taxon>
        <taxon>Actinomycetes</taxon>
        <taxon>Micrococcales</taxon>
        <taxon>Micrococcaceae</taxon>
        <taxon>Kocuria</taxon>
    </lineage>
</organism>
<dbReference type="Proteomes" id="UP000009877">
    <property type="component" value="Unassembled WGS sequence"/>
</dbReference>
<dbReference type="STRING" id="71999.KPaMU14_00785"/>
<keyword evidence="4" id="KW-1185">Reference proteome</keyword>
<dbReference type="SUPFAM" id="SSF55729">
    <property type="entry name" value="Acyl-CoA N-acyltransferases (Nat)"/>
    <property type="match status" value="1"/>
</dbReference>
<comment type="caution">
    <text evidence="3">The sequence shown here is derived from an EMBL/GenBank/DDBJ whole genome shotgun (WGS) entry which is preliminary data.</text>
</comment>
<dbReference type="RefSeq" id="WP_006215633.1">
    <property type="nucleotide sequence ID" value="NZ_ANHZ02000024.1"/>
</dbReference>
<dbReference type="InterPro" id="IPR000182">
    <property type="entry name" value="GNAT_dom"/>
</dbReference>
<evidence type="ECO:0000259" key="2">
    <source>
        <dbReference type="PROSITE" id="PS51186"/>
    </source>
</evidence>
<evidence type="ECO:0000313" key="4">
    <source>
        <dbReference type="Proteomes" id="UP000009877"/>
    </source>
</evidence>
<dbReference type="CDD" id="cd04301">
    <property type="entry name" value="NAT_SF"/>
    <property type="match status" value="1"/>
</dbReference>
<dbReference type="InterPro" id="IPR016181">
    <property type="entry name" value="Acyl_CoA_acyltransferase"/>
</dbReference>
<evidence type="ECO:0000256" key="1">
    <source>
        <dbReference type="SAM" id="MobiDB-lite"/>
    </source>
</evidence>
<dbReference type="EMBL" id="ANHZ02000024">
    <property type="protein sequence ID" value="EME35680.1"/>
    <property type="molecule type" value="Genomic_DNA"/>
</dbReference>
<name>M2YB26_9MICC</name>
<dbReference type="AlphaFoldDB" id="M2YB26"/>
<dbReference type="GO" id="GO:0016747">
    <property type="term" value="F:acyltransferase activity, transferring groups other than amino-acyl groups"/>
    <property type="evidence" value="ECO:0007669"/>
    <property type="project" value="InterPro"/>
</dbReference>
<gene>
    <name evidence="3" type="ORF">C884_01407</name>
</gene>
<evidence type="ECO:0000313" key="3">
    <source>
        <dbReference type="EMBL" id="EME35680.1"/>
    </source>
</evidence>
<feature type="compositionally biased region" description="Basic and acidic residues" evidence="1">
    <location>
        <begin position="90"/>
        <end position="103"/>
    </location>
</feature>
<feature type="region of interest" description="Disordered" evidence="1">
    <location>
        <begin position="89"/>
        <end position="130"/>
    </location>
</feature>
<accession>M2YB26</accession>
<feature type="domain" description="N-acetyltransferase" evidence="2">
    <location>
        <begin position="136"/>
        <end position="275"/>
    </location>
</feature>
<dbReference type="PROSITE" id="PS51186">
    <property type="entry name" value="GNAT"/>
    <property type="match status" value="1"/>
</dbReference>
<sequence length="275" mass="30139">MTDLQCPAVLLLGEDPRAVLEGRVLGPVGPGAEIVCLPQGEDPLRRAAAEDALVDELVDARRGESVVLEAEPARLRELLRRHGCTPELPARIEADSGGWRRTEPAGQPAPERQDPEPAAVEQPSADQPSAERHVALPLAEMTGLQMHAITLLRERVFVVEQKTTEVTEIDELDALQSTIHHWLEIDGRPAAVLRVLAHEEAIAIGRVATAHEHRGKGLAGRLMRLVLQDLAPLNRPVVLLGQSHLEQWYERLGFVRSGNEVLEVGIPHVPMTLSR</sequence>
<protein>
    <submittedName>
        <fullName evidence="3">ElaA protein</fullName>
    </submittedName>
</protein>